<proteinExistence type="predicted"/>
<feature type="domain" description="Putative auto-transporter adhesin head GIN" evidence="2">
    <location>
        <begin position="40"/>
        <end position="220"/>
    </location>
</feature>
<evidence type="ECO:0000256" key="1">
    <source>
        <dbReference type="SAM" id="SignalP"/>
    </source>
</evidence>
<dbReference type="PROSITE" id="PS51257">
    <property type="entry name" value="PROKAR_LIPOPROTEIN"/>
    <property type="match status" value="1"/>
</dbReference>
<dbReference type="Pfam" id="PF10988">
    <property type="entry name" value="DUF2807"/>
    <property type="match status" value="1"/>
</dbReference>
<feature type="chain" id="PRO_5015777774" description="Putative auto-transporter adhesin head GIN domain-containing protein" evidence="1">
    <location>
        <begin position="23"/>
        <end position="237"/>
    </location>
</feature>
<dbReference type="InterPro" id="IPR021255">
    <property type="entry name" value="DUF2807"/>
</dbReference>
<accession>A0A2S5A057</accession>
<dbReference type="Gene3D" id="2.160.20.120">
    <property type="match status" value="1"/>
</dbReference>
<keyword evidence="4" id="KW-1185">Reference proteome</keyword>
<dbReference type="RefSeq" id="WP_103789408.1">
    <property type="nucleotide sequence ID" value="NZ_PQVF01000008.1"/>
</dbReference>
<reference evidence="3 4" key="1">
    <citation type="submission" date="2018-01" db="EMBL/GenBank/DDBJ databases">
        <authorList>
            <person name="Gaut B.S."/>
            <person name="Morton B.R."/>
            <person name="Clegg M.T."/>
            <person name="Duvall M.R."/>
        </authorList>
    </citation>
    <scope>NUCLEOTIDE SEQUENCE [LARGE SCALE GENOMIC DNA]</scope>
    <source>
        <strain evidence="3 4">HR-AV</strain>
    </source>
</reference>
<dbReference type="OrthoDB" id="5585143at2"/>
<comment type="caution">
    <text evidence="3">The sequence shown here is derived from an EMBL/GenBank/DDBJ whole genome shotgun (WGS) entry which is preliminary data.</text>
</comment>
<evidence type="ECO:0000259" key="2">
    <source>
        <dbReference type="Pfam" id="PF10988"/>
    </source>
</evidence>
<sequence>MKFKTCLILLSFIALLSSSCKRICVSGSGNMVTQERVLTHFTDLDVSGAYTLELTQDSMQKVEIVADDNLQEHILTSVNGNTLKIHNKKNFCVSHALVVKIHVKDLSKIDISGAVNVKMLNQFKLNHLIFKTSGATESEMNLNANVVDTQISGAGKVTYRGQAAEQSIEISGAGKIRSFELVTNKCLINVSGASDAEVNVLSELNVSASGASKVRYKGTPEKVVDNASGASSVERVE</sequence>
<dbReference type="AlphaFoldDB" id="A0A2S5A057"/>
<keyword evidence="1" id="KW-0732">Signal</keyword>
<dbReference type="PANTHER" id="PTHR39200:SF1">
    <property type="entry name" value="AUTO-TRANSPORTER ADHESIN HEAD GIN DOMAIN-CONTAINING PROTEIN-RELATED"/>
    <property type="match status" value="1"/>
</dbReference>
<name>A0A2S5A057_9SPHI</name>
<evidence type="ECO:0000313" key="3">
    <source>
        <dbReference type="EMBL" id="POY35946.1"/>
    </source>
</evidence>
<feature type="signal peptide" evidence="1">
    <location>
        <begin position="1"/>
        <end position="22"/>
    </location>
</feature>
<gene>
    <name evidence="3" type="ORF">C3K47_12100</name>
</gene>
<protein>
    <recommendedName>
        <fullName evidence="2">Putative auto-transporter adhesin head GIN domain-containing protein</fullName>
    </recommendedName>
</protein>
<dbReference type="PANTHER" id="PTHR39200">
    <property type="entry name" value="HYPOTHETICAL EXPORTED PROTEIN"/>
    <property type="match status" value="1"/>
</dbReference>
<evidence type="ECO:0000313" key="4">
    <source>
        <dbReference type="Proteomes" id="UP000236893"/>
    </source>
</evidence>
<dbReference type="EMBL" id="PQVF01000008">
    <property type="protein sequence ID" value="POY35946.1"/>
    <property type="molecule type" value="Genomic_DNA"/>
</dbReference>
<organism evidence="3 4">
    <name type="scientific">Solitalea longa</name>
    <dbReference type="NCBI Taxonomy" id="2079460"/>
    <lineage>
        <taxon>Bacteria</taxon>
        <taxon>Pseudomonadati</taxon>
        <taxon>Bacteroidota</taxon>
        <taxon>Sphingobacteriia</taxon>
        <taxon>Sphingobacteriales</taxon>
        <taxon>Sphingobacteriaceae</taxon>
        <taxon>Solitalea</taxon>
    </lineage>
</organism>
<dbReference type="Proteomes" id="UP000236893">
    <property type="component" value="Unassembled WGS sequence"/>
</dbReference>